<keyword evidence="1" id="KW-0812">Transmembrane</keyword>
<evidence type="ECO:0000313" key="3">
    <source>
        <dbReference type="Proteomes" id="UP000245708"/>
    </source>
</evidence>
<keyword evidence="1" id="KW-0472">Membrane</keyword>
<proteinExistence type="predicted"/>
<feature type="transmembrane region" description="Helical" evidence="1">
    <location>
        <begin position="30"/>
        <end position="47"/>
    </location>
</feature>
<comment type="caution">
    <text evidence="2">The sequence shown here is derived from an EMBL/GenBank/DDBJ whole genome shotgun (WGS) entry which is preliminary data.</text>
</comment>
<keyword evidence="1" id="KW-1133">Transmembrane helix</keyword>
<reference evidence="2 3" key="1">
    <citation type="submission" date="2018-05" db="EMBL/GenBank/DDBJ databases">
        <title>Genomic Encyclopedia of Type Strains, Phase IV (KMG-IV): sequencing the most valuable type-strain genomes for metagenomic binning, comparative biology and taxonomic classification.</title>
        <authorList>
            <person name="Goeker M."/>
        </authorList>
    </citation>
    <scope>NUCLEOTIDE SEQUENCE [LARGE SCALE GENOMIC DNA]</scope>
    <source>
        <strain evidence="2 3">DSM 16097</strain>
    </source>
</reference>
<evidence type="ECO:0000256" key="1">
    <source>
        <dbReference type="SAM" id="Phobius"/>
    </source>
</evidence>
<sequence length="169" mass="18344">MAVTTDIVATWRHPGAVMRRLLSMGRREDRALAVLIAACFVIFVAQWPRLSREAYLAPEGAPPLEAVLSITFFAMMMIWPLAAYAVAAITHLLARILGGRGTWYSARLALFWSLLATSPAWLFHGLVAGFVGPGPAQTVAGVILLVAFLAIWGMSLREAQREPEADTGP</sequence>
<name>A0A316GR25_9RHOB</name>
<dbReference type="EMBL" id="QGGW01000001">
    <property type="protein sequence ID" value="PWK62472.1"/>
    <property type="molecule type" value="Genomic_DNA"/>
</dbReference>
<feature type="transmembrane region" description="Helical" evidence="1">
    <location>
        <begin position="67"/>
        <end position="94"/>
    </location>
</feature>
<keyword evidence="3" id="KW-1185">Reference proteome</keyword>
<dbReference type="Proteomes" id="UP000245708">
    <property type="component" value="Unassembled WGS sequence"/>
</dbReference>
<gene>
    <name evidence="2" type="ORF">C7455_101499</name>
</gene>
<dbReference type="OrthoDB" id="7771437at2"/>
<feature type="transmembrane region" description="Helical" evidence="1">
    <location>
        <begin position="136"/>
        <end position="154"/>
    </location>
</feature>
<accession>A0A316GR25</accession>
<feature type="transmembrane region" description="Helical" evidence="1">
    <location>
        <begin position="106"/>
        <end position="130"/>
    </location>
</feature>
<protein>
    <submittedName>
        <fullName evidence="2">Yip1-like protein</fullName>
    </submittedName>
</protein>
<dbReference type="AlphaFoldDB" id="A0A316GR25"/>
<evidence type="ECO:0000313" key="2">
    <source>
        <dbReference type="EMBL" id="PWK62472.1"/>
    </source>
</evidence>
<dbReference type="RefSeq" id="WP_109665018.1">
    <property type="nucleotide sequence ID" value="NZ_QGGW01000001.1"/>
</dbReference>
<organism evidence="2 3">
    <name type="scientific">Roseicyclus mahoneyensis</name>
    <dbReference type="NCBI Taxonomy" id="164332"/>
    <lineage>
        <taxon>Bacteria</taxon>
        <taxon>Pseudomonadati</taxon>
        <taxon>Pseudomonadota</taxon>
        <taxon>Alphaproteobacteria</taxon>
        <taxon>Rhodobacterales</taxon>
        <taxon>Roseobacteraceae</taxon>
        <taxon>Roseicyclus</taxon>
    </lineage>
</organism>